<name>A0A0B7BFI1_9EUPU</name>
<dbReference type="EMBL" id="HACG01044777">
    <property type="protein sequence ID" value="CEK91642.1"/>
    <property type="molecule type" value="Transcribed_RNA"/>
</dbReference>
<accession>A0A0B7BFI1</accession>
<organism evidence="1">
    <name type="scientific">Arion vulgaris</name>
    <dbReference type="NCBI Taxonomy" id="1028688"/>
    <lineage>
        <taxon>Eukaryota</taxon>
        <taxon>Metazoa</taxon>
        <taxon>Spiralia</taxon>
        <taxon>Lophotrochozoa</taxon>
        <taxon>Mollusca</taxon>
        <taxon>Gastropoda</taxon>
        <taxon>Heterobranchia</taxon>
        <taxon>Euthyneura</taxon>
        <taxon>Panpulmonata</taxon>
        <taxon>Eupulmonata</taxon>
        <taxon>Stylommatophora</taxon>
        <taxon>Helicina</taxon>
        <taxon>Arionoidea</taxon>
        <taxon>Arionidae</taxon>
        <taxon>Arion</taxon>
    </lineage>
</organism>
<dbReference type="AlphaFoldDB" id="A0A0B7BFI1"/>
<gene>
    <name evidence="1" type="primary">ORF183945</name>
</gene>
<sequence length="70" mass="7855">MFISVDSVFFTVDSSGDDLAECVRLSVHMHMWVMELVVVCVGDCSEKQELNAGLYNGTTILPLEQMRMLL</sequence>
<protein>
    <submittedName>
        <fullName evidence="1">Uncharacterized protein</fullName>
    </submittedName>
</protein>
<proteinExistence type="predicted"/>
<reference evidence="1" key="1">
    <citation type="submission" date="2014-12" db="EMBL/GenBank/DDBJ databases">
        <title>Insight into the proteome of Arion vulgaris.</title>
        <authorList>
            <person name="Aradska J."/>
            <person name="Bulat T."/>
            <person name="Smidak R."/>
            <person name="Sarate P."/>
            <person name="Gangsoo J."/>
            <person name="Sialana F."/>
            <person name="Bilban M."/>
            <person name="Lubec G."/>
        </authorList>
    </citation>
    <scope>NUCLEOTIDE SEQUENCE</scope>
    <source>
        <tissue evidence="1">Skin</tissue>
    </source>
</reference>
<evidence type="ECO:0000313" key="1">
    <source>
        <dbReference type="EMBL" id="CEK91642.1"/>
    </source>
</evidence>